<reference evidence="2 3" key="1">
    <citation type="submission" date="2019-01" db="EMBL/GenBank/DDBJ databases">
        <title>Vagococcus silagei sp. nov. isolated from brewer's grain.</title>
        <authorList>
            <person name="Guu J.-R."/>
        </authorList>
    </citation>
    <scope>NUCLEOTIDE SEQUENCE [LARGE SCALE GENOMIC DNA]</scope>
    <source>
        <strain evidence="2 3">2B-2</strain>
    </source>
</reference>
<dbReference type="EMBL" id="SDGV01000010">
    <property type="protein sequence ID" value="THB61645.1"/>
    <property type="molecule type" value="Genomic_DNA"/>
</dbReference>
<sequence length="334" mass="39616">MNIFKKFKQLRYLNNDITIANQEINDLEIKIDTLSDILSNKHSLYEQIKEDWILQQNQNRSTQQEIDEINQKRVLNGINHLTNVYETNKQNNQELIDDNQKLLKENQFLKQYKLSLKSSLDSFDKEFPSAVNYDRLAVMLNEITPDKDFALTLHLIDSLTFDASESYEIKQLIEQTKIEIKQLFNNYRTNYIDNQYYSIYHLLILGIQDAFQFILKTSQLASLGETKTEVQNMLKQYFSIAVKGNETNLLPIFTPLLFKIEPLYLKLVTLEYQYQNNETEVNTFVNEKQNNTNTKMIRKKKVVQPMPKFNQVNVNNNVNYNNYENEKLIKLRHQ</sequence>
<protein>
    <submittedName>
        <fullName evidence="2">Uncharacterized protein</fullName>
    </submittedName>
</protein>
<accession>A0A4S3B9D2</accession>
<feature type="coiled-coil region" evidence="1">
    <location>
        <begin position="85"/>
        <end position="112"/>
    </location>
</feature>
<evidence type="ECO:0000256" key="1">
    <source>
        <dbReference type="SAM" id="Coils"/>
    </source>
</evidence>
<dbReference type="Proteomes" id="UP000310506">
    <property type="component" value="Unassembled WGS sequence"/>
</dbReference>
<gene>
    <name evidence="2" type="ORF">ESZ54_04125</name>
</gene>
<keyword evidence="1" id="KW-0175">Coiled coil</keyword>
<dbReference type="AlphaFoldDB" id="A0A4S3B9D2"/>
<organism evidence="2 3">
    <name type="scientific">Vagococcus silagei</name>
    <dbReference type="NCBI Taxonomy" id="2508885"/>
    <lineage>
        <taxon>Bacteria</taxon>
        <taxon>Bacillati</taxon>
        <taxon>Bacillota</taxon>
        <taxon>Bacilli</taxon>
        <taxon>Lactobacillales</taxon>
        <taxon>Enterococcaceae</taxon>
        <taxon>Vagococcus</taxon>
    </lineage>
</organism>
<keyword evidence="3" id="KW-1185">Reference proteome</keyword>
<evidence type="ECO:0000313" key="3">
    <source>
        <dbReference type="Proteomes" id="UP000310506"/>
    </source>
</evidence>
<comment type="caution">
    <text evidence="2">The sequence shown here is derived from an EMBL/GenBank/DDBJ whole genome shotgun (WGS) entry which is preliminary data.</text>
</comment>
<evidence type="ECO:0000313" key="2">
    <source>
        <dbReference type="EMBL" id="THB61645.1"/>
    </source>
</evidence>
<feature type="coiled-coil region" evidence="1">
    <location>
        <begin position="10"/>
        <end position="37"/>
    </location>
</feature>
<name>A0A4S3B9D2_9ENTE</name>
<dbReference type="RefSeq" id="WP_136136417.1">
    <property type="nucleotide sequence ID" value="NZ_SDGV01000010.1"/>
</dbReference>
<proteinExistence type="predicted"/>